<dbReference type="OrthoDB" id="3634701at2"/>
<keyword evidence="3" id="KW-1185">Reference proteome</keyword>
<gene>
    <name evidence="2" type="ORF">GTS_30080</name>
</gene>
<reference evidence="3" key="1">
    <citation type="submission" date="2019-04" db="EMBL/GenBank/DDBJ databases">
        <title>Draft genome sequence of Pseudonocardiaceae bacterium SL3-2-4.</title>
        <authorList>
            <person name="Ningsih F."/>
            <person name="Yokota A."/>
            <person name="Sakai Y."/>
            <person name="Nanatani K."/>
            <person name="Yabe S."/>
            <person name="Oetari A."/>
            <person name="Sjamsuridzal W."/>
        </authorList>
    </citation>
    <scope>NUCLEOTIDE SEQUENCE [LARGE SCALE GENOMIC DNA]</scope>
    <source>
        <strain evidence="3">SL3-2-4</strain>
    </source>
</reference>
<dbReference type="Proteomes" id="UP000298860">
    <property type="component" value="Unassembled WGS sequence"/>
</dbReference>
<evidence type="ECO:0000313" key="3">
    <source>
        <dbReference type="Proteomes" id="UP000298860"/>
    </source>
</evidence>
<accession>A0A4D4J3W8</accession>
<protein>
    <recommendedName>
        <fullName evidence="1">DUF5753 domain-containing protein</fullName>
    </recommendedName>
</protein>
<dbReference type="Pfam" id="PF19054">
    <property type="entry name" value="DUF5753"/>
    <property type="match status" value="1"/>
</dbReference>
<dbReference type="InterPro" id="IPR043917">
    <property type="entry name" value="DUF5753"/>
</dbReference>
<sequence>MAARPIDVKALLELYGVTGDEFDRLLTLAKEAKQKGWWDSYAAVTPESLRNYIGLEDAASSLRTFEPQVIPGLLQTRDYAAALAAAEPEFRPDEVERWVELRIKRQDVLSRPEPLSLWAIMDEAVLHRVVGGRAVMAEQLRCLVALAEEPHITIQVLSFESGAHPAIDGPFSLLRFAEPADPDVVYLNMQTGALYPEKPHEVARYNLLFDHLRACALPTGESLSLIRRLTKEYEK</sequence>
<comment type="caution">
    <text evidence="2">The sequence shown here is derived from an EMBL/GenBank/DDBJ whole genome shotgun (WGS) entry which is preliminary data.</text>
</comment>
<proteinExistence type="predicted"/>
<dbReference type="AlphaFoldDB" id="A0A4D4J3W8"/>
<feature type="domain" description="DUF5753" evidence="1">
    <location>
        <begin position="49"/>
        <end position="228"/>
    </location>
</feature>
<evidence type="ECO:0000259" key="1">
    <source>
        <dbReference type="Pfam" id="PF19054"/>
    </source>
</evidence>
<evidence type="ECO:0000313" key="2">
    <source>
        <dbReference type="EMBL" id="GDY31375.1"/>
    </source>
</evidence>
<dbReference type="EMBL" id="BJFL01000013">
    <property type="protein sequence ID" value="GDY31375.1"/>
    <property type="molecule type" value="Genomic_DNA"/>
</dbReference>
<name>A0A4D4J3W8_9PSEU</name>
<organism evidence="2 3">
    <name type="scientific">Gandjariella thermophila</name>
    <dbReference type="NCBI Taxonomy" id="1931992"/>
    <lineage>
        <taxon>Bacteria</taxon>
        <taxon>Bacillati</taxon>
        <taxon>Actinomycetota</taxon>
        <taxon>Actinomycetes</taxon>
        <taxon>Pseudonocardiales</taxon>
        <taxon>Pseudonocardiaceae</taxon>
        <taxon>Gandjariella</taxon>
    </lineage>
</organism>
<dbReference type="RefSeq" id="WP_137814441.1">
    <property type="nucleotide sequence ID" value="NZ_BJFL01000013.1"/>
</dbReference>